<reference evidence="4 6" key="1">
    <citation type="journal article" date="2017" name="Nature">
        <title>The sunflower genome provides insights into oil metabolism, flowering and Asterid evolution.</title>
        <authorList>
            <person name="Badouin H."/>
            <person name="Gouzy J."/>
            <person name="Grassa C.J."/>
            <person name="Murat F."/>
            <person name="Staton S.E."/>
            <person name="Cottret L."/>
            <person name="Lelandais-Briere C."/>
            <person name="Owens G.L."/>
            <person name="Carrere S."/>
            <person name="Mayjonade B."/>
            <person name="Legrand L."/>
            <person name="Gill N."/>
            <person name="Kane N.C."/>
            <person name="Bowers J.E."/>
            <person name="Hubner S."/>
            <person name="Bellec A."/>
            <person name="Berard A."/>
            <person name="Berges H."/>
            <person name="Blanchet N."/>
            <person name="Boniface M.C."/>
            <person name="Brunel D."/>
            <person name="Catrice O."/>
            <person name="Chaidir N."/>
            <person name="Claudel C."/>
            <person name="Donnadieu C."/>
            <person name="Faraut T."/>
            <person name="Fievet G."/>
            <person name="Helmstetter N."/>
            <person name="King M."/>
            <person name="Knapp S.J."/>
            <person name="Lai Z."/>
            <person name="Le Paslier M.C."/>
            <person name="Lippi Y."/>
            <person name="Lorenzon L."/>
            <person name="Mandel J.R."/>
            <person name="Marage G."/>
            <person name="Marchand G."/>
            <person name="Marquand E."/>
            <person name="Bret-Mestries E."/>
            <person name="Morien E."/>
            <person name="Nambeesan S."/>
            <person name="Nguyen T."/>
            <person name="Pegot-Espagnet P."/>
            <person name="Pouilly N."/>
            <person name="Raftis F."/>
            <person name="Sallet E."/>
            <person name="Schiex T."/>
            <person name="Thomas J."/>
            <person name="Vandecasteele C."/>
            <person name="Vares D."/>
            <person name="Vear F."/>
            <person name="Vautrin S."/>
            <person name="Crespi M."/>
            <person name="Mangin B."/>
            <person name="Burke J.M."/>
            <person name="Salse J."/>
            <person name="Munos S."/>
            <person name="Vincourt P."/>
            <person name="Rieseberg L.H."/>
            <person name="Langlade N.B."/>
        </authorList>
    </citation>
    <scope>NUCLEOTIDE SEQUENCE [LARGE SCALE GENOMIC DNA]</scope>
    <source>
        <strain evidence="6">cv. SF193</strain>
        <tissue evidence="4">Leaves</tissue>
    </source>
</reference>
<name>A0A251UT36_HELAN</name>
<feature type="domain" description="Serpin" evidence="3">
    <location>
        <begin position="28"/>
        <end position="399"/>
    </location>
</feature>
<evidence type="ECO:0000256" key="1">
    <source>
        <dbReference type="ARBA" id="ARBA00009500"/>
    </source>
</evidence>
<dbReference type="InterPro" id="IPR023795">
    <property type="entry name" value="Serpin_CS"/>
</dbReference>
<dbReference type="GO" id="GO:0004867">
    <property type="term" value="F:serine-type endopeptidase inhibitor activity"/>
    <property type="evidence" value="ECO:0007669"/>
    <property type="project" value="InterPro"/>
</dbReference>
<dbReference type="EMBL" id="CM007894">
    <property type="protein sequence ID" value="OTG25481.1"/>
    <property type="molecule type" value="Genomic_DNA"/>
</dbReference>
<evidence type="ECO:0000313" key="4">
    <source>
        <dbReference type="EMBL" id="KAF5806107.1"/>
    </source>
</evidence>
<dbReference type="GO" id="GO:0005615">
    <property type="term" value="C:extracellular space"/>
    <property type="evidence" value="ECO:0000318"/>
    <property type="project" value="GO_Central"/>
</dbReference>
<comment type="similarity">
    <text evidence="1 2">Belongs to the serpin family.</text>
</comment>
<proteinExistence type="inferred from homology"/>
<dbReference type="OMA" id="VETMWTL"/>
<dbReference type="InterPro" id="IPR042185">
    <property type="entry name" value="Serpin_sf_2"/>
</dbReference>
<reference evidence="4" key="3">
    <citation type="submission" date="2020-06" db="EMBL/GenBank/DDBJ databases">
        <title>Helianthus annuus Genome sequencing and assembly Release 2.</title>
        <authorList>
            <person name="Gouzy J."/>
            <person name="Langlade N."/>
            <person name="Munos S."/>
        </authorList>
    </citation>
    <scope>NUCLEOTIDE SEQUENCE</scope>
    <source>
        <tissue evidence="4">Leaves</tissue>
    </source>
</reference>
<organism evidence="5 6">
    <name type="scientific">Helianthus annuus</name>
    <name type="common">Common sunflower</name>
    <dbReference type="NCBI Taxonomy" id="4232"/>
    <lineage>
        <taxon>Eukaryota</taxon>
        <taxon>Viridiplantae</taxon>
        <taxon>Streptophyta</taxon>
        <taxon>Embryophyta</taxon>
        <taxon>Tracheophyta</taxon>
        <taxon>Spermatophyta</taxon>
        <taxon>Magnoliopsida</taxon>
        <taxon>eudicotyledons</taxon>
        <taxon>Gunneridae</taxon>
        <taxon>Pentapetalae</taxon>
        <taxon>asterids</taxon>
        <taxon>campanulids</taxon>
        <taxon>Asterales</taxon>
        <taxon>Asteraceae</taxon>
        <taxon>Asteroideae</taxon>
        <taxon>Heliantheae alliance</taxon>
        <taxon>Heliantheae</taxon>
        <taxon>Helianthus</taxon>
    </lineage>
</organism>
<evidence type="ECO:0000259" key="3">
    <source>
        <dbReference type="SMART" id="SM00093"/>
    </source>
</evidence>
<dbReference type="PANTHER" id="PTHR11461">
    <property type="entry name" value="SERINE PROTEASE INHIBITOR, SERPIN"/>
    <property type="match status" value="1"/>
</dbReference>
<dbReference type="InterPro" id="IPR042178">
    <property type="entry name" value="Serpin_sf_1"/>
</dbReference>
<keyword evidence="6" id="KW-1185">Reference proteome</keyword>
<dbReference type="Pfam" id="PF00079">
    <property type="entry name" value="Serpin"/>
    <property type="match status" value="1"/>
</dbReference>
<dbReference type="Gramene" id="mRNA:HanXRQr2_Chr05g0217431">
    <property type="protein sequence ID" value="mRNA:HanXRQr2_Chr05g0217431"/>
    <property type="gene ID" value="HanXRQr2_Chr05g0217431"/>
</dbReference>
<evidence type="ECO:0000256" key="2">
    <source>
        <dbReference type="RuleBase" id="RU000411"/>
    </source>
</evidence>
<dbReference type="PANTHER" id="PTHR11461:SF211">
    <property type="entry name" value="GH10112P-RELATED"/>
    <property type="match status" value="1"/>
</dbReference>
<dbReference type="EMBL" id="MNCJ02000320">
    <property type="protein sequence ID" value="KAF5806107.1"/>
    <property type="molecule type" value="Genomic_DNA"/>
</dbReference>
<dbReference type="SMART" id="SM00093">
    <property type="entry name" value="SERPIN"/>
    <property type="match status" value="1"/>
</dbReference>
<reference evidence="5" key="2">
    <citation type="submission" date="2017-02" db="EMBL/GenBank/DDBJ databases">
        <title>Sunflower complete genome.</title>
        <authorList>
            <person name="Langlade N."/>
            <person name="Munos S."/>
        </authorList>
    </citation>
    <scope>NUCLEOTIDE SEQUENCE [LARGE SCALE GENOMIC DNA]</scope>
    <source>
        <tissue evidence="5">Leaves</tissue>
    </source>
</reference>
<dbReference type="Proteomes" id="UP000215914">
    <property type="component" value="Chromosome 5"/>
</dbReference>
<dbReference type="InterPro" id="IPR023796">
    <property type="entry name" value="Serpin_dom"/>
</dbReference>
<dbReference type="InterPro" id="IPR000215">
    <property type="entry name" value="Serpin_fam"/>
</dbReference>
<dbReference type="InterPro" id="IPR036186">
    <property type="entry name" value="Serpin_sf"/>
</dbReference>
<dbReference type="SUPFAM" id="SSF56574">
    <property type="entry name" value="Serpins"/>
    <property type="match status" value="1"/>
</dbReference>
<dbReference type="Gene3D" id="3.30.497.10">
    <property type="entry name" value="Antithrombin, subunit I, domain 2"/>
    <property type="match status" value="1"/>
</dbReference>
<dbReference type="AlphaFoldDB" id="A0A251UT36"/>
<dbReference type="STRING" id="4232.A0A251UT36"/>
<evidence type="ECO:0000313" key="5">
    <source>
        <dbReference type="EMBL" id="OTG25481.1"/>
    </source>
</evidence>
<evidence type="ECO:0000313" key="6">
    <source>
        <dbReference type="Proteomes" id="UP000215914"/>
    </source>
</evidence>
<gene>
    <name evidence="5" type="ORF">HannXRQ_Chr05g0148131</name>
    <name evidence="4" type="ORF">HanXRQr2_Chr05g0217431</name>
</gene>
<dbReference type="Gene3D" id="2.30.39.10">
    <property type="entry name" value="Alpha-1-antitrypsin, domain 1"/>
    <property type="match status" value="1"/>
</dbReference>
<dbReference type="InParanoid" id="A0A251UT36"/>
<dbReference type="PROSITE" id="PS00284">
    <property type="entry name" value="SERPIN"/>
    <property type="match status" value="1"/>
</dbReference>
<sequence>MAPSKPSRKRPRRLDQSTMIRNQTHVSTALATHLLSNKHDSNVVFSPLSIQVALSVLSAGCKGETLDQLLAFLKADTTDDLNSLYLQLVSSILADGSPSGGAKLSSVNAVWVPKTLSLKPSFKQAMDTVYRAACKQVDFGKAVEVARKVNSWAKKETRGLIKEVITAQEVTDDTMLILANAIYFKGTWSQQFETSLTEEGDFHLLNGNNVKVPFMTNYENQFVHEYDDFKVLSLPYSHGQDKRKFTMYFYLSDAIDGLPSLINKIGSTSNFFDHHIPHKKVRVREFFIPKFKIEFGFEASGMLKELGLVLPFKVGDRFTEMVDSPVGKGLYVSTIQHKSLVEVNEEGTEAAAVTVVREPKCPRRAPSTFVDFVADHPFLFVIREDVTGVVLFMGQVSDPSLSI</sequence>
<protein>
    <submittedName>
        <fullName evidence="5">Putative serine protease inhibitor (SERPIN) family protein</fullName>
    </submittedName>
    <submittedName>
        <fullName evidence="4">Serpin family protein</fullName>
    </submittedName>
</protein>
<accession>A0A251UT36</accession>
<dbReference type="OrthoDB" id="1063785at2759"/>
<dbReference type="CDD" id="cd02043">
    <property type="entry name" value="serpinP_plants"/>
    <property type="match status" value="1"/>
</dbReference>